<evidence type="ECO:0000313" key="1">
    <source>
        <dbReference type="EMBL" id="RWS23345.1"/>
    </source>
</evidence>
<dbReference type="PANTHER" id="PTHR33539">
    <property type="entry name" value="UPF0764 PROTEIN C16ORF89"/>
    <property type="match status" value="1"/>
</dbReference>
<dbReference type="Pfam" id="PF15882">
    <property type="entry name" value="DUF4735"/>
    <property type="match status" value="1"/>
</dbReference>
<organism evidence="1 2">
    <name type="scientific">Leptotrombidium deliense</name>
    <dbReference type="NCBI Taxonomy" id="299467"/>
    <lineage>
        <taxon>Eukaryota</taxon>
        <taxon>Metazoa</taxon>
        <taxon>Ecdysozoa</taxon>
        <taxon>Arthropoda</taxon>
        <taxon>Chelicerata</taxon>
        <taxon>Arachnida</taxon>
        <taxon>Acari</taxon>
        <taxon>Acariformes</taxon>
        <taxon>Trombidiformes</taxon>
        <taxon>Prostigmata</taxon>
        <taxon>Anystina</taxon>
        <taxon>Parasitengona</taxon>
        <taxon>Trombiculoidea</taxon>
        <taxon>Trombiculidae</taxon>
        <taxon>Leptotrombidium</taxon>
    </lineage>
</organism>
<dbReference type="Proteomes" id="UP000288716">
    <property type="component" value="Unassembled WGS sequence"/>
</dbReference>
<dbReference type="InterPro" id="IPR031751">
    <property type="entry name" value="DUF4735"/>
</dbReference>
<dbReference type="VEuPathDB" id="VectorBase:LDEU008694"/>
<evidence type="ECO:0000313" key="2">
    <source>
        <dbReference type="Proteomes" id="UP000288716"/>
    </source>
</evidence>
<feature type="non-terminal residue" evidence="1">
    <location>
        <position position="1"/>
    </location>
</feature>
<comment type="caution">
    <text evidence="1">The sequence shown here is derived from an EMBL/GenBank/DDBJ whole genome shotgun (WGS) entry which is preliminary data.</text>
</comment>
<dbReference type="OrthoDB" id="6487743at2759"/>
<dbReference type="AlphaFoldDB" id="A0A443S7E7"/>
<sequence>IGCETHMNRKIREFEQISLSHLKDKFCANMLHEMQLIAANNYEDKYQDLFMEQMTFCGLLGYKEFVSNSEWRSRVLDWQFEGCYRNVQEKRRESMINSRRCLNHKTSMGIGALVANIRFLVDVSV</sequence>
<dbReference type="EMBL" id="NCKV01006635">
    <property type="protein sequence ID" value="RWS23345.1"/>
    <property type="molecule type" value="Genomic_DNA"/>
</dbReference>
<keyword evidence="2" id="KW-1185">Reference proteome</keyword>
<dbReference type="PANTHER" id="PTHR33539:SF1">
    <property type="entry name" value="UPF0764 PROTEIN C16ORF89"/>
    <property type="match status" value="1"/>
</dbReference>
<protein>
    <submittedName>
        <fullName evidence="1">UPF0764 protein C16orf89-like isoform X2</fullName>
    </submittedName>
</protein>
<dbReference type="GO" id="GO:0005829">
    <property type="term" value="C:cytosol"/>
    <property type="evidence" value="ECO:0007669"/>
    <property type="project" value="TreeGrafter"/>
</dbReference>
<gene>
    <name evidence="1" type="ORF">B4U80_09057</name>
</gene>
<proteinExistence type="predicted"/>
<name>A0A443S7E7_9ACAR</name>
<dbReference type="STRING" id="299467.A0A443S7E7"/>
<dbReference type="GO" id="GO:0016020">
    <property type="term" value="C:membrane"/>
    <property type="evidence" value="ECO:0007669"/>
    <property type="project" value="TreeGrafter"/>
</dbReference>
<reference evidence="1 2" key="1">
    <citation type="journal article" date="2018" name="Gigascience">
        <title>Genomes of trombidid mites reveal novel predicted allergens and laterally-transferred genes associated with secondary metabolism.</title>
        <authorList>
            <person name="Dong X."/>
            <person name="Chaisiri K."/>
            <person name="Xia D."/>
            <person name="Armstrong S.D."/>
            <person name="Fang Y."/>
            <person name="Donnelly M.J."/>
            <person name="Kadowaki T."/>
            <person name="McGarry J.W."/>
            <person name="Darby A.C."/>
            <person name="Makepeace B.L."/>
        </authorList>
    </citation>
    <scope>NUCLEOTIDE SEQUENCE [LARGE SCALE GENOMIC DNA]</scope>
    <source>
        <strain evidence="1">UoL-UT</strain>
    </source>
</reference>
<accession>A0A443S7E7</accession>